<name>A0A382U6F9_9ZZZZ</name>
<proteinExistence type="predicted"/>
<organism evidence="1">
    <name type="scientific">marine metagenome</name>
    <dbReference type="NCBI Taxonomy" id="408172"/>
    <lineage>
        <taxon>unclassified sequences</taxon>
        <taxon>metagenomes</taxon>
        <taxon>ecological metagenomes</taxon>
    </lineage>
</organism>
<dbReference type="Pfam" id="PF23827">
    <property type="entry name" value="DUF7197"/>
    <property type="match status" value="1"/>
</dbReference>
<accession>A0A382U6F9</accession>
<protein>
    <submittedName>
        <fullName evidence="1">Uncharacterized protein</fullName>
    </submittedName>
</protein>
<feature type="non-terminal residue" evidence="1">
    <location>
        <position position="137"/>
    </location>
</feature>
<evidence type="ECO:0000313" key="1">
    <source>
        <dbReference type="EMBL" id="SVD29592.1"/>
    </source>
</evidence>
<dbReference type="EMBL" id="UINC01141698">
    <property type="protein sequence ID" value="SVD29592.1"/>
    <property type="molecule type" value="Genomic_DNA"/>
</dbReference>
<reference evidence="1" key="1">
    <citation type="submission" date="2018-05" db="EMBL/GenBank/DDBJ databases">
        <authorList>
            <person name="Lanie J.A."/>
            <person name="Ng W.-L."/>
            <person name="Kazmierczak K.M."/>
            <person name="Andrzejewski T.M."/>
            <person name="Davidsen T.M."/>
            <person name="Wayne K.J."/>
            <person name="Tettelin H."/>
            <person name="Glass J.I."/>
            <person name="Rusch D."/>
            <person name="Podicherti R."/>
            <person name="Tsui H.-C.T."/>
            <person name="Winkler M.E."/>
        </authorList>
    </citation>
    <scope>NUCLEOTIDE SEQUENCE</scope>
</reference>
<gene>
    <name evidence="1" type="ORF">METZ01_LOCUS382446</name>
</gene>
<dbReference type="AlphaFoldDB" id="A0A382U6F9"/>
<sequence length="137" mass="16837">MPRVKKLFVIEKKKKNNNNQLIMLYQSLIKSKASYIDKFMKIIVQNKLKIIIIEYFITNYSKKHQIIIKRSNNDFFYINDEYKNQLKSFNKKFFDPYKRNNKFELEHNKQIIITTVGQMNFFKWAIENQIINYIEEH</sequence>
<dbReference type="InterPro" id="IPR055621">
    <property type="entry name" value="DUF7197"/>
</dbReference>